<feature type="region of interest" description="Disordered" evidence="1">
    <location>
        <begin position="629"/>
        <end position="661"/>
    </location>
</feature>
<organism evidence="2 3">
    <name type="scientific">Drechslerella dactyloides</name>
    <name type="common">Nematode-trapping fungus</name>
    <name type="synonym">Arthrobotrys dactyloides</name>
    <dbReference type="NCBI Taxonomy" id="74499"/>
    <lineage>
        <taxon>Eukaryota</taxon>
        <taxon>Fungi</taxon>
        <taxon>Dikarya</taxon>
        <taxon>Ascomycota</taxon>
        <taxon>Pezizomycotina</taxon>
        <taxon>Orbiliomycetes</taxon>
        <taxon>Orbiliales</taxon>
        <taxon>Orbiliaceae</taxon>
        <taxon>Drechslerella</taxon>
    </lineage>
</organism>
<feature type="compositionally biased region" description="Basic and acidic residues" evidence="1">
    <location>
        <begin position="220"/>
        <end position="234"/>
    </location>
</feature>
<feature type="region of interest" description="Disordered" evidence="1">
    <location>
        <begin position="209"/>
        <end position="283"/>
    </location>
</feature>
<evidence type="ECO:0000256" key="1">
    <source>
        <dbReference type="SAM" id="MobiDB-lite"/>
    </source>
</evidence>
<feature type="region of interest" description="Disordered" evidence="1">
    <location>
        <begin position="300"/>
        <end position="319"/>
    </location>
</feature>
<dbReference type="Proteomes" id="UP001221413">
    <property type="component" value="Unassembled WGS sequence"/>
</dbReference>
<sequence>MTQPCIEAAEAVKSNPDMESPMLPGTREIAIIPTRRVFNPGLADIATLAIQISTSLSPPLTAYKLGTQLQHLLLYNVKTTTDTLVSRLKKHRNFYGTEESELQPSGSLKGFGWLKRYTKHSRAKKSLERSVDLLECYVTAISIATNFERARLRMQDTGDLGDRLPVIMAGDISTLKRQIETLERIPENRRLISLISAYQSNADDCLRKYSEPKKHKGPSRRFETAAIEPKRSDRVPASVTITQENSAKGAPFRSRKTGNESNANAKSHNEAKPTTKNETSRIKRVGIAGEDILLRDPEITNLPDISDNDDQPEGSRIPTSLKARKNVPNKPKDEILKIFVTGGDSNYDRKTGFRINTKETLNVFLGRIMSSPVEVELQKSDGSKGPGPDMLSARGHVVGLNVRFHRTLRLPEDDGRTHHLPPGLGTIPLYSVERYKELLPKDIVDKGGALLPLYNREAFWISFSIPKWLLEYENYRENPSWAARIYLGGVNGISGEPMVPNMGTILKKQNEIQKTQDYIVVPPQKWLDGIATAPGIVRQFVGVTRNSGYSVEQQVTGFDNVGGLQLELIPRSDYGGDRYDTDYLTAYTGNSEEKRLDISKSADELGLEEGSKIFVKDTSEYKYKEEKLRSAGTQNHENANQKPKQQNPEISLRSSDDSGTPFKVITDGGRHIEINMGGKCANYMSSKDGVEHNDLVDFLVKETGLNPIGRKLFVGNEPVPASGTWMSARNLGGVELYWACMPRIREGGSLQISFITAVGSSYRLTSPQPGTTWGRALSDAGLRGTSNALTITVNESDSVDSLIRRVSLPGLDPPLLFVPEFPFFSEDEPYNPNFLSIRYMPLKYYGLRSEYYSDGPATVYAITALRGGGGGGTPEEISLSVGAGAKIKQTVMEDRVPHSEWMASKTKSKPQNLGGTEKMLKRFRAKKGVVGGQPMSYYDHAITPFASLASLAEIRITP</sequence>
<accession>A0AAD6NNN7</accession>
<dbReference type="EMBL" id="JAQGDS010000001">
    <property type="protein sequence ID" value="KAJ6264982.1"/>
    <property type="molecule type" value="Genomic_DNA"/>
</dbReference>
<reference evidence="2" key="1">
    <citation type="submission" date="2023-01" db="EMBL/GenBank/DDBJ databases">
        <title>The chitinases involved in constricting ring structure development in the nematode-trapping fungus Drechslerella dactyloides.</title>
        <authorList>
            <person name="Wang R."/>
            <person name="Zhang L."/>
            <person name="Tang P."/>
            <person name="Li S."/>
            <person name="Liang L."/>
        </authorList>
    </citation>
    <scope>NUCLEOTIDE SEQUENCE</scope>
    <source>
        <strain evidence="2">YMF1.00031</strain>
    </source>
</reference>
<evidence type="ECO:0000313" key="3">
    <source>
        <dbReference type="Proteomes" id="UP001221413"/>
    </source>
</evidence>
<gene>
    <name evidence="2" type="ORF">Dda_1136</name>
</gene>
<evidence type="ECO:0000313" key="2">
    <source>
        <dbReference type="EMBL" id="KAJ6264982.1"/>
    </source>
</evidence>
<keyword evidence="3" id="KW-1185">Reference proteome</keyword>
<protein>
    <submittedName>
        <fullName evidence="2">Uncharacterized protein</fullName>
    </submittedName>
</protein>
<name>A0AAD6NNN7_DREDA</name>
<comment type="caution">
    <text evidence="2">The sequence shown here is derived from an EMBL/GenBank/DDBJ whole genome shotgun (WGS) entry which is preliminary data.</text>
</comment>
<dbReference type="AlphaFoldDB" id="A0AAD6NNN7"/>
<proteinExistence type="predicted"/>
<feature type="compositionally biased region" description="Polar residues" evidence="1">
    <location>
        <begin position="631"/>
        <end position="653"/>
    </location>
</feature>
<feature type="compositionally biased region" description="Basic and acidic residues" evidence="1">
    <location>
        <begin position="267"/>
        <end position="281"/>
    </location>
</feature>